<evidence type="ECO:0000313" key="2">
    <source>
        <dbReference type="Proteomes" id="UP000182658"/>
    </source>
</evidence>
<dbReference type="PANTHER" id="PTHR15396">
    <property type="entry name" value="RIBONUCLEASE P PROTEIN SUBUNIT P40"/>
    <property type="match status" value="1"/>
</dbReference>
<organism evidence="1 2">
    <name type="scientific">Coniochaeta ligniaria NRRL 30616</name>
    <dbReference type="NCBI Taxonomy" id="1408157"/>
    <lineage>
        <taxon>Eukaryota</taxon>
        <taxon>Fungi</taxon>
        <taxon>Dikarya</taxon>
        <taxon>Ascomycota</taxon>
        <taxon>Pezizomycotina</taxon>
        <taxon>Sordariomycetes</taxon>
        <taxon>Sordariomycetidae</taxon>
        <taxon>Coniochaetales</taxon>
        <taxon>Coniochaetaceae</taxon>
        <taxon>Coniochaeta</taxon>
    </lineage>
</organism>
<reference evidence="1 2" key="1">
    <citation type="submission" date="2016-10" db="EMBL/GenBank/DDBJ databases">
        <title>Draft genome sequence of Coniochaeta ligniaria NRRL30616, a lignocellulolytic fungus for bioabatement of inhibitors in plant biomass hydrolysates.</title>
        <authorList>
            <consortium name="DOE Joint Genome Institute"/>
            <person name="Jimenez D.J."/>
            <person name="Hector R.E."/>
            <person name="Riley R."/>
            <person name="Sun H."/>
            <person name="Grigoriev I.V."/>
            <person name="Van Elsas J.D."/>
            <person name="Nichols N.N."/>
        </authorList>
    </citation>
    <scope>NUCLEOTIDE SEQUENCE [LARGE SCALE GENOMIC DNA]</scope>
    <source>
        <strain evidence="1 2">NRRL 30616</strain>
    </source>
</reference>
<dbReference type="GO" id="GO:0000447">
    <property type="term" value="P:endonucleolytic cleavage in ITS1 to separate SSU-rRNA from 5.8S rRNA and LSU-rRNA from tricistronic rRNA transcript (SSU-rRNA, 5.8S rRNA, LSU-rRNA)"/>
    <property type="evidence" value="ECO:0007669"/>
    <property type="project" value="TreeGrafter"/>
</dbReference>
<dbReference type="GO" id="GO:0030681">
    <property type="term" value="C:multimeric ribonuclease P complex"/>
    <property type="evidence" value="ECO:0007669"/>
    <property type="project" value="TreeGrafter"/>
</dbReference>
<sequence>MQAFSEPSVYQTSKCYVTHGTIGHLDPKQLPTKGKPWTAIAGLDFIHKVDLILPQEAFQLVRDSLLNGPPPEYRRVVMTLGDILTGDFLKEYIKQGNIMMLSEGTIGVDNVFVLKSVSGNLKMFLDKETYERAGLVGKPHGIKGKRGLKPRWVVELDLSAPAMWPGKKGFDRLIYACKNTLNQPLTWLFCNLSTSTPGPDPLTPHAPTKFTSKPGITQDISVTLPTLKPDTEMVASGDRDMYEEFATELYEWLSLLRLESPRILSSDQIDPYLSRYRAPGDSQDHQPASVCKISWQGFLSSAWARKTLVDVILALPAKTWFSLSATTFSSGMTAESTEFALFRPSESPREYLVWEVKSHD</sequence>
<dbReference type="GO" id="GO:0004526">
    <property type="term" value="F:ribonuclease P activity"/>
    <property type="evidence" value="ECO:0007669"/>
    <property type="project" value="TreeGrafter"/>
</dbReference>
<dbReference type="GO" id="GO:0000172">
    <property type="term" value="C:ribonuclease MRP complex"/>
    <property type="evidence" value="ECO:0007669"/>
    <property type="project" value="TreeGrafter"/>
</dbReference>
<dbReference type="PANTHER" id="PTHR15396:SF1">
    <property type="entry name" value="RIBONUCLEASE P PROTEIN SUBUNIT P40"/>
    <property type="match status" value="1"/>
</dbReference>
<dbReference type="GO" id="GO:0001682">
    <property type="term" value="P:tRNA 5'-leader removal"/>
    <property type="evidence" value="ECO:0007669"/>
    <property type="project" value="InterPro"/>
</dbReference>
<gene>
    <name evidence="1" type="ORF">CONLIGDRAFT_654905</name>
</gene>
<dbReference type="InterPro" id="IPR013893">
    <property type="entry name" value="RNase_P_Rpp40"/>
</dbReference>
<dbReference type="STRING" id="1408157.A0A1J7IN38"/>
<dbReference type="GO" id="GO:0000171">
    <property type="term" value="F:ribonuclease MRP activity"/>
    <property type="evidence" value="ECO:0007669"/>
    <property type="project" value="TreeGrafter"/>
</dbReference>
<dbReference type="EMBL" id="KV875098">
    <property type="protein sequence ID" value="OIW28797.1"/>
    <property type="molecule type" value="Genomic_DNA"/>
</dbReference>
<accession>A0A1J7IN38</accession>
<name>A0A1J7IN38_9PEZI</name>
<dbReference type="Pfam" id="PF08584">
    <property type="entry name" value="Ribonuc_P_40"/>
    <property type="match status" value="1"/>
</dbReference>
<protein>
    <submittedName>
        <fullName evidence="1">Uncharacterized protein</fullName>
    </submittedName>
</protein>
<dbReference type="Proteomes" id="UP000182658">
    <property type="component" value="Unassembled WGS sequence"/>
</dbReference>
<evidence type="ECO:0000313" key="1">
    <source>
        <dbReference type="EMBL" id="OIW28797.1"/>
    </source>
</evidence>
<dbReference type="AlphaFoldDB" id="A0A1J7IN38"/>
<dbReference type="OrthoDB" id="63112at2759"/>
<proteinExistence type="predicted"/>
<dbReference type="InParanoid" id="A0A1J7IN38"/>
<keyword evidence="2" id="KW-1185">Reference proteome</keyword>